<dbReference type="Gramene" id="EFJ13598">
    <property type="protein sequence ID" value="EFJ13598"/>
    <property type="gene ID" value="SELMODRAFT_424504"/>
</dbReference>
<evidence type="ECO:0000313" key="1">
    <source>
        <dbReference type="EMBL" id="EFJ13598.1"/>
    </source>
</evidence>
<dbReference type="KEGG" id="smo:SELMODRAFT_424504"/>
<name>D8SQ39_SELML</name>
<dbReference type="EMBL" id="GL377632">
    <property type="protein sequence ID" value="EFJ13598.1"/>
    <property type="molecule type" value="Genomic_DNA"/>
</dbReference>
<dbReference type="HOGENOM" id="CLU_898341_0_0_1"/>
<dbReference type="Proteomes" id="UP000001514">
    <property type="component" value="Unassembled WGS sequence"/>
</dbReference>
<keyword evidence="2" id="KW-1185">Reference proteome</keyword>
<reference evidence="1 2" key="1">
    <citation type="journal article" date="2011" name="Science">
        <title>The Selaginella genome identifies genetic changes associated with the evolution of vascular plants.</title>
        <authorList>
            <person name="Banks J.A."/>
            <person name="Nishiyama T."/>
            <person name="Hasebe M."/>
            <person name="Bowman J.L."/>
            <person name="Gribskov M."/>
            <person name="dePamphilis C."/>
            <person name="Albert V.A."/>
            <person name="Aono N."/>
            <person name="Aoyama T."/>
            <person name="Ambrose B.A."/>
            <person name="Ashton N.W."/>
            <person name="Axtell M.J."/>
            <person name="Barker E."/>
            <person name="Barker M.S."/>
            <person name="Bennetzen J.L."/>
            <person name="Bonawitz N.D."/>
            <person name="Chapple C."/>
            <person name="Cheng C."/>
            <person name="Correa L.G."/>
            <person name="Dacre M."/>
            <person name="DeBarry J."/>
            <person name="Dreyer I."/>
            <person name="Elias M."/>
            <person name="Engstrom E.M."/>
            <person name="Estelle M."/>
            <person name="Feng L."/>
            <person name="Finet C."/>
            <person name="Floyd S.K."/>
            <person name="Frommer W.B."/>
            <person name="Fujita T."/>
            <person name="Gramzow L."/>
            <person name="Gutensohn M."/>
            <person name="Harholt J."/>
            <person name="Hattori M."/>
            <person name="Heyl A."/>
            <person name="Hirai T."/>
            <person name="Hiwatashi Y."/>
            <person name="Ishikawa M."/>
            <person name="Iwata M."/>
            <person name="Karol K.G."/>
            <person name="Koehler B."/>
            <person name="Kolukisaoglu U."/>
            <person name="Kubo M."/>
            <person name="Kurata T."/>
            <person name="Lalonde S."/>
            <person name="Li K."/>
            <person name="Li Y."/>
            <person name="Litt A."/>
            <person name="Lyons E."/>
            <person name="Manning G."/>
            <person name="Maruyama T."/>
            <person name="Michael T.P."/>
            <person name="Mikami K."/>
            <person name="Miyazaki S."/>
            <person name="Morinaga S."/>
            <person name="Murata T."/>
            <person name="Mueller-Roeber B."/>
            <person name="Nelson D.R."/>
            <person name="Obara M."/>
            <person name="Oguri Y."/>
            <person name="Olmstead R.G."/>
            <person name="Onodera N."/>
            <person name="Petersen B.L."/>
            <person name="Pils B."/>
            <person name="Prigge M."/>
            <person name="Rensing S.A."/>
            <person name="Riano-Pachon D.M."/>
            <person name="Roberts A.W."/>
            <person name="Sato Y."/>
            <person name="Scheller H.V."/>
            <person name="Schulz B."/>
            <person name="Schulz C."/>
            <person name="Shakirov E.V."/>
            <person name="Shibagaki N."/>
            <person name="Shinohara N."/>
            <person name="Shippen D.E."/>
            <person name="Soerensen I."/>
            <person name="Sotooka R."/>
            <person name="Sugimoto N."/>
            <person name="Sugita M."/>
            <person name="Sumikawa N."/>
            <person name="Tanurdzic M."/>
            <person name="Theissen G."/>
            <person name="Ulvskov P."/>
            <person name="Wakazuki S."/>
            <person name="Weng J.K."/>
            <person name="Willats W.W."/>
            <person name="Wipf D."/>
            <person name="Wolf P.G."/>
            <person name="Yang L."/>
            <person name="Zimmer A.D."/>
            <person name="Zhu Q."/>
            <person name="Mitros T."/>
            <person name="Hellsten U."/>
            <person name="Loque D."/>
            <person name="Otillar R."/>
            <person name="Salamov A."/>
            <person name="Schmutz J."/>
            <person name="Shapiro H."/>
            <person name="Lindquist E."/>
            <person name="Lucas S."/>
            <person name="Rokhsar D."/>
            <person name="Grigoriev I.V."/>
        </authorList>
    </citation>
    <scope>NUCLEOTIDE SEQUENCE [LARGE SCALE GENOMIC DNA]</scope>
</reference>
<gene>
    <name evidence="1" type="ORF">SELMODRAFT_424504</name>
</gene>
<proteinExistence type="predicted"/>
<evidence type="ECO:0000313" key="2">
    <source>
        <dbReference type="Proteomes" id="UP000001514"/>
    </source>
</evidence>
<organism evidence="2">
    <name type="scientific">Selaginella moellendorffii</name>
    <name type="common">Spikemoss</name>
    <dbReference type="NCBI Taxonomy" id="88036"/>
    <lineage>
        <taxon>Eukaryota</taxon>
        <taxon>Viridiplantae</taxon>
        <taxon>Streptophyta</taxon>
        <taxon>Embryophyta</taxon>
        <taxon>Tracheophyta</taxon>
        <taxon>Lycopodiopsida</taxon>
        <taxon>Selaginellales</taxon>
        <taxon>Selaginellaceae</taxon>
        <taxon>Selaginella</taxon>
    </lineage>
</organism>
<accession>D8SQ39</accession>
<dbReference type="AlphaFoldDB" id="D8SQ39"/>
<protein>
    <submittedName>
        <fullName evidence="1">Uncharacterized protein</fullName>
    </submittedName>
</protein>
<sequence>MDLIDSVMYVKNNGFKVGLHFTSPHASGHCCHIYDSATGVWSSLSRLSFSPANVNMRVQLGQNVLLTRMDDLTILGFYDFDCPRWRTGEVIRSLRITTRLEVRDGQVLRCVLPLPGVCASRLWEHNGQLYFASCWVYADDNRQAGYDGFGVWKVDDNGGLVTVSALLYDDFAEEVYDPPSDCYTHLASGLASSRDTLSRGCALQLVPDSEEIVSSTRSSFTTFLDPSTSRNQCGISATSSSIVLPKRSHMTYSTIKISSSCINILCSRLSVFFANTFFHPRKHAFVLQDPNPAIIDMFGMDWKKFPKLNL</sequence>
<dbReference type="InParanoid" id="D8SQ39"/>